<evidence type="ECO:0000259" key="2">
    <source>
        <dbReference type="Pfam" id="PF15961"/>
    </source>
</evidence>
<proteinExistence type="predicted"/>
<dbReference type="Pfam" id="PF15961">
    <property type="entry name" value="DUF4764"/>
    <property type="match status" value="1"/>
</dbReference>
<gene>
    <name evidence="3" type="primary">ZNF839_2</name>
    <name evidence="3" type="ORF">g.60759</name>
</gene>
<dbReference type="InterPro" id="IPR031885">
    <property type="entry name" value="DUF4764"/>
</dbReference>
<dbReference type="AlphaFoldDB" id="A0A0C9RVH8"/>
<evidence type="ECO:0000313" key="3">
    <source>
        <dbReference type="EMBL" id="JAG81468.1"/>
    </source>
</evidence>
<dbReference type="EMBL" id="GBYB01011701">
    <property type="protein sequence ID" value="JAG81468.1"/>
    <property type="molecule type" value="Transcribed_RNA"/>
</dbReference>
<dbReference type="PANTHER" id="PTHR16116:SF5">
    <property type="entry name" value="ZINC FINGER PROTEIN 839"/>
    <property type="match status" value="1"/>
</dbReference>
<organism evidence="3">
    <name type="scientific">Fopius arisanus</name>
    <dbReference type="NCBI Taxonomy" id="64838"/>
    <lineage>
        <taxon>Eukaryota</taxon>
        <taxon>Metazoa</taxon>
        <taxon>Ecdysozoa</taxon>
        <taxon>Arthropoda</taxon>
        <taxon>Hexapoda</taxon>
        <taxon>Insecta</taxon>
        <taxon>Pterygota</taxon>
        <taxon>Neoptera</taxon>
        <taxon>Endopterygota</taxon>
        <taxon>Hymenoptera</taxon>
        <taxon>Apocrita</taxon>
        <taxon>Ichneumonoidea</taxon>
        <taxon>Braconidae</taxon>
        <taxon>Opiinae</taxon>
        <taxon>Fopius</taxon>
    </lineage>
</organism>
<protein>
    <submittedName>
        <fullName evidence="3">ZNF839_2 protein</fullName>
    </submittedName>
</protein>
<dbReference type="PANTHER" id="PTHR16116">
    <property type="entry name" value="ZINC FINGER PROTEIN 839"/>
    <property type="match status" value="1"/>
</dbReference>
<sequence>MAEIDNLSVFTNQGIACSGADLLQQAFQDVVDDEKRDNEFVAFFKDDGGQHQTFRLTHEQAAALGLTFEVDSFNEEKSSVISQPQSEEHLNDILEEESQIDDIEFPADSEWIQDPGDFEYHDNPIEIEEEKFSQVMSYREEDMPNRSARSLVLQNHQNLKMLNRRLTQNIQETPGAVQRPPAPLTQSQFMMKPVPTVLKTGKTFRLVSNTNKSLISNASGWTCPSQNSVIMNSIQKTSAMNGSHQGSRNGTINTQMVNGVNGQLRLPPLVKTGQNIHNVQNIQRHQQFYSVKTSETVRNVTPQGMNGKTSRSLVKSVPISTQIVRTSVLPEKIATNSKGGNSQVVFKTTTTRVNTQDLKTINNVNVRPQNQLSILKPQKTVVTNGNKPNGISATKIIKKITISPQIPSGEGGTVQNNNSNNLQGNFMNNDTKAVVINEAKGLTKGEITERPVPPLVPSVPVEDKSANGLENPIQIVQQGHTFHSNQKLTQTQLKQIAQVLQQRGQQESPGSKEKVVYRCVVTIEKFISEFQGILSILYFFRVVFPEELDLRIRNPGNLLKTGRGKRGRPKKAPGRHVAAVKVGMTDEENDELKEDRKKVVARTRSGRLSRPPRHMVRDYKHLHPLDFMQPDLDDSDGGYSDYNTNTINPQIEGEETKVLLTGLELPKRKVSTHFRCSTCNKMYLGRARLAKHFELFPEHGSIELLPSSTLTSNGCTEEHKKSPPLTVDSFKRKGKKRGPWAYATPEAKSERRQTKLREALSVCDSGEISKIAAKPVLNAQSLFDLMAIKSDNNVKLFLTELKVFMEKIREQAGIMLSPVVDGDKEQNLIELRDELLCDALGLVPGLYSVNDDVFKKPEPYHNLDMAVPEEPPLKLQKLRNDEGKENIEERLSSGFSESSDLSVSDFLTERKQDPNCPEVLTALTLMPRNSSPVAETIKNSVSKLLISSPQIQKQISDNPGFQKVDINSSKSPTFKKNEENGLDIFDQKVESQGFIKLEPMQQNFIKLENNTVGTLENDFEDLDDGQNFTKGFQKIICDKPEGLNGDKSNCKIPESLPILQDTVPIMTANCDASIFGGTDNLDPIGHLDYSAVMDKHLMMDEKLVEQLHLVDQSNLVDELVSERLKNIIPDNILENNLMPNTTNLDTELDFEALSEEFNRNTRS</sequence>
<reference evidence="3" key="1">
    <citation type="submission" date="2015-01" db="EMBL/GenBank/DDBJ databases">
        <title>Transcriptome Assembly of Fopius arisanus.</title>
        <authorList>
            <person name="Geib S."/>
        </authorList>
    </citation>
    <scope>NUCLEOTIDE SEQUENCE</scope>
</reference>
<feature type="region of interest" description="Disordered" evidence="1">
    <location>
        <begin position="713"/>
        <end position="732"/>
    </location>
</feature>
<name>A0A0C9RVH8_9HYME</name>
<dbReference type="InterPro" id="IPR039946">
    <property type="entry name" value="ZN839"/>
</dbReference>
<evidence type="ECO:0000256" key="1">
    <source>
        <dbReference type="SAM" id="MobiDB-lite"/>
    </source>
</evidence>
<feature type="domain" description="DUF4764" evidence="2">
    <location>
        <begin position="593"/>
        <end position="766"/>
    </location>
</feature>
<accession>A0A0C9RVH8</accession>